<dbReference type="RefSeq" id="WP_377944572.1">
    <property type="nucleotide sequence ID" value="NZ_JBHUCX010000074.1"/>
</dbReference>
<organism evidence="2 3">
    <name type="scientific">Alicyclobacillus fodiniaquatilis</name>
    <dbReference type="NCBI Taxonomy" id="1661150"/>
    <lineage>
        <taxon>Bacteria</taxon>
        <taxon>Bacillati</taxon>
        <taxon>Bacillota</taxon>
        <taxon>Bacilli</taxon>
        <taxon>Bacillales</taxon>
        <taxon>Alicyclobacillaceae</taxon>
        <taxon>Alicyclobacillus</taxon>
    </lineage>
</organism>
<keyword evidence="1" id="KW-0812">Transmembrane</keyword>
<protein>
    <submittedName>
        <fullName evidence="2">Uncharacterized protein</fullName>
    </submittedName>
</protein>
<sequence>MVQIPITLVIALMAIVTALWPGVASWSETSSLHHALTHGLYLLAGALVGLQIAWWTRVTARDNFSSTKDHEVIS</sequence>
<keyword evidence="1" id="KW-0472">Membrane</keyword>
<keyword evidence="3" id="KW-1185">Reference proteome</keyword>
<evidence type="ECO:0000313" key="2">
    <source>
        <dbReference type="EMBL" id="MFD1676665.1"/>
    </source>
</evidence>
<comment type="caution">
    <text evidence="2">The sequence shown here is derived from an EMBL/GenBank/DDBJ whole genome shotgun (WGS) entry which is preliminary data.</text>
</comment>
<evidence type="ECO:0000256" key="1">
    <source>
        <dbReference type="SAM" id="Phobius"/>
    </source>
</evidence>
<dbReference type="Proteomes" id="UP001597079">
    <property type="component" value="Unassembled WGS sequence"/>
</dbReference>
<name>A0ABW4JLL1_9BACL</name>
<reference evidence="3" key="1">
    <citation type="journal article" date="2019" name="Int. J. Syst. Evol. Microbiol.">
        <title>The Global Catalogue of Microorganisms (GCM) 10K type strain sequencing project: providing services to taxonomists for standard genome sequencing and annotation.</title>
        <authorList>
            <consortium name="The Broad Institute Genomics Platform"/>
            <consortium name="The Broad Institute Genome Sequencing Center for Infectious Disease"/>
            <person name="Wu L."/>
            <person name="Ma J."/>
        </authorList>
    </citation>
    <scope>NUCLEOTIDE SEQUENCE [LARGE SCALE GENOMIC DNA]</scope>
    <source>
        <strain evidence="3">CGMCC 1.12286</strain>
    </source>
</reference>
<feature type="transmembrane region" description="Helical" evidence="1">
    <location>
        <begin position="40"/>
        <end position="58"/>
    </location>
</feature>
<dbReference type="EMBL" id="JBHUCX010000074">
    <property type="protein sequence ID" value="MFD1676665.1"/>
    <property type="molecule type" value="Genomic_DNA"/>
</dbReference>
<evidence type="ECO:0000313" key="3">
    <source>
        <dbReference type="Proteomes" id="UP001597079"/>
    </source>
</evidence>
<accession>A0ABW4JLL1</accession>
<gene>
    <name evidence="2" type="ORF">ACFSB2_18490</name>
</gene>
<proteinExistence type="predicted"/>
<keyword evidence="1" id="KW-1133">Transmembrane helix</keyword>